<evidence type="ECO:0000313" key="5">
    <source>
        <dbReference type="Proteomes" id="UP001595908"/>
    </source>
</evidence>
<reference evidence="5" key="1">
    <citation type="journal article" date="2019" name="Int. J. Syst. Evol. Microbiol.">
        <title>The Global Catalogue of Microorganisms (GCM) 10K type strain sequencing project: providing services to taxonomists for standard genome sequencing and annotation.</title>
        <authorList>
            <consortium name="The Broad Institute Genomics Platform"/>
            <consortium name="The Broad Institute Genome Sequencing Center for Infectious Disease"/>
            <person name="Wu L."/>
            <person name="Ma J."/>
        </authorList>
    </citation>
    <scope>NUCLEOTIDE SEQUENCE [LARGE SCALE GENOMIC DNA]</scope>
    <source>
        <strain evidence="5">ICMP 257</strain>
    </source>
</reference>
<dbReference type="GO" id="GO:0005524">
    <property type="term" value="F:ATP binding"/>
    <property type="evidence" value="ECO:0007669"/>
    <property type="project" value="UniProtKB-KW"/>
</dbReference>
<comment type="caution">
    <text evidence="4">The sequence shown here is derived from an EMBL/GenBank/DDBJ whole genome shotgun (WGS) entry which is preliminary data.</text>
</comment>
<dbReference type="Pfam" id="PF13581">
    <property type="entry name" value="HATPase_c_2"/>
    <property type="match status" value="1"/>
</dbReference>
<dbReference type="GeneID" id="31231138"/>
<dbReference type="CDD" id="cd16936">
    <property type="entry name" value="HATPase_RsbW-like"/>
    <property type="match status" value="1"/>
</dbReference>
<accession>A0ABV9VCS6</accession>
<evidence type="ECO:0000313" key="4">
    <source>
        <dbReference type="EMBL" id="MFC4980221.1"/>
    </source>
</evidence>
<dbReference type="EMBL" id="JBHSJE010000004">
    <property type="protein sequence ID" value="MFC4980221.1"/>
    <property type="molecule type" value="Genomic_DNA"/>
</dbReference>
<keyword evidence="5" id="KW-1185">Reference proteome</keyword>
<dbReference type="InterPro" id="IPR050267">
    <property type="entry name" value="Anti-sigma-factor_SerPK"/>
</dbReference>
<dbReference type="Proteomes" id="UP001595908">
    <property type="component" value="Unassembled WGS sequence"/>
</dbReference>
<evidence type="ECO:0000259" key="3">
    <source>
        <dbReference type="Pfam" id="PF13581"/>
    </source>
</evidence>
<keyword evidence="1" id="KW-0723">Serine/threonine-protein kinase</keyword>
<dbReference type="RefSeq" id="WP_033296710.1">
    <property type="nucleotide sequence ID" value="NZ_JBFAGR010000003.1"/>
</dbReference>
<dbReference type="PANTHER" id="PTHR35526:SF3">
    <property type="entry name" value="ANTI-SIGMA-F FACTOR RSBW"/>
    <property type="match status" value="1"/>
</dbReference>
<feature type="region of interest" description="Disordered" evidence="2">
    <location>
        <begin position="148"/>
        <end position="167"/>
    </location>
</feature>
<keyword evidence="1" id="KW-0808">Transferase</keyword>
<sequence length="167" mass="18168">MTAAEQLPAPEPVLRQDRLDYTPTTRSVSLCRHRAARLVAQWGHPDLAADAALLVSELATNALLHGSLRGRHFRVEFSLTATALRIAVTDPRGERLPVLREAADDECYGRGLRVVARLADGWGVEPRTVGKTVFAELALRNPDMAVGPRVLHASPPRTRTAGAVTPR</sequence>
<dbReference type="Gene3D" id="3.30.565.10">
    <property type="entry name" value="Histidine kinase-like ATPase, C-terminal domain"/>
    <property type="match status" value="1"/>
</dbReference>
<proteinExistence type="predicted"/>
<gene>
    <name evidence="4" type="ORF">ACFPL4_17990</name>
</gene>
<keyword evidence="4" id="KW-0547">Nucleotide-binding</keyword>
<protein>
    <submittedName>
        <fullName evidence="4">ATP-binding protein</fullName>
    </submittedName>
</protein>
<dbReference type="InterPro" id="IPR036890">
    <property type="entry name" value="HATPase_C_sf"/>
</dbReference>
<dbReference type="PANTHER" id="PTHR35526">
    <property type="entry name" value="ANTI-SIGMA-F FACTOR RSBW-RELATED"/>
    <property type="match status" value="1"/>
</dbReference>
<name>A0ABV9VCS6_STRAZ</name>
<evidence type="ECO:0000256" key="2">
    <source>
        <dbReference type="SAM" id="MobiDB-lite"/>
    </source>
</evidence>
<evidence type="ECO:0000256" key="1">
    <source>
        <dbReference type="ARBA" id="ARBA00022527"/>
    </source>
</evidence>
<dbReference type="InterPro" id="IPR003594">
    <property type="entry name" value="HATPase_dom"/>
</dbReference>
<keyword evidence="4" id="KW-0067">ATP-binding</keyword>
<feature type="domain" description="Histidine kinase/HSP90-like ATPase" evidence="3">
    <location>
        <begin position="23"/>
        <end position="133"/>
    </location>
</feature>
<keyword evidence="1" id="KW-0418">Kinase</keyword>
<organism evidence="4 5">
    <name type="scientific">Streptomyces atroolivaceus</name>
    <dbReference type="NCBI Taxonomy" id="66869"/>
    <lineage>
        <taxon>Bacteria</taxon>
        <taxon>Bacillati</taxon>
        <taxon>Actinomycetota</taxon>
        <taxon>Actinomycetes</taxon>
        <taxon>Kitasatosporales</taxon>
        <taxon>Streptomycetaceae</taxon>
        <taxon>Streptomyces</taxon>
    </lineage>
</organism>